<evidence type="ECO:0000259" key="10">
    <source>
        <dbReference type="Pfam" id="PF07055"/>
    </source>
</evidence>
<keyword evidence="5 9" id="KW-0520">NAD</keyword>
<evidence type="ECO:0000256" key="8">
    <source>
        <dbReference type="ARBA" id="ARBA00048302"/>
    </source>
</evidence>
<dbReference type="Pfam" id="PF12241">
    <property type="entry name" value="Enoyl_reductase"/>
    <property type="match status" value="1"/>
</dbReference>
<dbReference type="PANTHER" id="PTHR37480:SF1">
    <property type="entry name" value="ENOYL-[ACYL-CARRIER-PROTEIN] REDUCTASE [NADH]"/>
    <property type="match status" value="1"/>
</dbReference>
<dbReference type="InterPro" id="IPR024906">
    <property type="entry name" value="Eno_Rdtase_FAD-bd_dom"/>
</dbReference>
<feature type="binding site" evidence="9">
    <location>
        <begin position="47"/>
        <end position="52"/>
    </location>
    <ligand>
        <name>NAD(+)</name>
        <dbReference type="ChEBI" id="CHEBI:57540"/>
    </ligand>
</feature>
<proteinExistence type="inferred from homology"/>
<keyword evidence="4 9" id="KW-0560">Oxidoreductase</keyword>
<evidence type="ECO:0000256" key="6">
    <source>
        <dbReference type="ARBA" id="ARBA00023098"/>
    </source>
</evidence>
<dbReference type="Pfam" id="PF07055">
    <property type="entry name" value="Eno-Rase_FAD_bd"/>
    <property type="match status" value="1"/>
</dbReference>
<comment type="function">
    <text evidence="9">Involved in the fatty acid synthesis (FAS II). Catalyzes the reduction of a carbon-carbon double bond in an enoyl moiety that is covalently linked to a coenzyme A (CoA).</text>
</comment>
<evidence type="ECO:0000256" key="7">
    <source>
        <dbReference type="ARBA" id="ARBA00023160"/>
    </source>
</evidence>
<reference evidence="13 14" key="1">
    <citation type="submission" date="2019-03" db="EMBL/GenBank/DDBJ databases">
        <title>Genomic Encyclopedia of Type Strains, Phase IV (KMG-IV): sequencing the most valuable type-strain genomes for metagenomic binning, comparative biology and taxonomic classification.</title>
        <authorList>
            <person name="Goeker M."/>
        </authorList>
    </citation>
    <scope>NUCLEOTIDE SEQUENCE [LARGE SCALE GENOMIC DNA]</scope>
    <source>
        <strain evidence="13 14">DSM 100433</strain>
    </source>
</reference>
<dbReference type="RefSeq" id="WP_132085170.1">
    <property type="nucleotide sequence ID" value="NZ_SLUK01000013.1"/>
</dbReference>
<protein>
    <recommendedName>
        <fullName evidence="9">Trans-2-enoyl-CoA reductase [NADH]</fullName>
        <shortName evidence="9">TER</shortName>
        <ecNumber evidence="9">1.3.1.44</ecNumber>
    </recommendedName>
</protein>
<dbReference type="GO" id="GO:0004318">
    <property type="term" value="F:enoyl-[acyl-carrier-protein] reductase (NADH) activity"/>
    <property type="evidence" value="ECO:0007669"/>
    <property type="project" value="TreeGrafter"/>
</dbReference>
<dbReference type="AlphaFoldDB" id="A0A9X8UI82"/>
<feature type="binding site" evidence="9">
    <location>
        <begin position="138"/>
        <end position="139"/>
    </location>
    <ligand>
        <name>NAD(+)</name>
        <dbReference type="ChEBI" id="CHEBI:57540"/>
    </ligand>
</feature>
<dbReference type="Proteomes" id="UP000294682">
    <property type="component" value="Unassembled WGS sequence"/>
</dbReference>
<sequence>MIIEPKVRGFICTTAHPEGCRQNVRRQIDYVKARPKTEGPKRVLVIGASTGYGLASRIAAAYSSDAATIGIIFDKPASGSRTASAGWYNTAAFEQFAHRDGLYAQTLNGDAFSAEMKAQTVELIKQDLGQVDLVVYSLAAPRRTMPDGTVVSSVLKTVGEPYTNKTIDLRSRQLSEITIEPASGEEIEDTIKVMGGGDWLDWMTLLHREGVLAPQAVTVAYSYIGPVLTHPMYLDGSIGQAKRDLYDTAKRITAGLPGVRGYISVNKALVTQSSAAIPIVPLYISLLYKVMKQKGLHEGCIEQMWRLLHDKLYSASPVLDPDGQLRLDDLEMLPEVQQEIERMWGTLDERGVEQLADIDGYWEDFYQMFGFAIPGVDYTADCDPTVEIESLAQ</sequence>
<dbReference type="Pfam" id="PF12242">
    <property type="entry name" value="Eno-Rase_NADH_b"/>
    <property type="match status" value="1"/>
</dbReference>
<feature type="binding site" evidence="9">
    <location>
        <begin position="110"/>
        <end position="111"/>
    </location>
    <ligand>
        <name>NAD(+)</name>
        <dbReference type="ChEBI" id="CHEBI:57540"/>
    </ligand>
</feature>
<accession>A0A9X8UI82</accession>
<evidence type="ECO:0000313" key="14">
    <source>
        <dbReference type="Proteomes" id="UP000294682"/>
    </source>
</evidence>
<comment type="catalytic activity">
    <reaction evidence="8 9">
        <text>a 2,3-saturated acyl-CoA + NAD(+) = a (2E)-enoyl-CoA + NADH + H(+)</text>
        <dbReference type="Rhea" id="RHEA:18177"/>
        <dbReference type="ChEBI" id="CHEBI:15378"/>
        <dbReference type="ChEBI" id="CHEBI:57540"/>
        <dbReference type="ChEBI" id="CHEBI:57945"/>
        <dbReference type="ChEBI" id="CHEBI:58856"/>
        <dbReference type="ChEBI" id="CHEBI:65111"/>
        <dbReference type="EC" id="1.3.1.44"/>
    </reaction>
</comment>
<dbReference type="GO" id="GO:0006633">
    <property type="term" value="P:fatty acid biosynthetic process"/>
    <property type="evidence" value="ECO:0007669"/>
    <property type="project" value="UniProtKB-UniRule"/>
</dbReference>
<dbReference type="InterPro" id="IPR050048">
    <property type="entry name" value="FabV-like_NADH_b"/>
</dbReference>
<evidence type="ECO:0000259" key="11">
    <source>
        <dbReference type="Pfam" id="PF12241"/>
    </source>
</evidence>
<gene>
    <name evidence="9" type="primary">fabV</name>
    <name evidence="13" type="ORF">EDD78_11338</name>
</gene>
<keyword evidence="3 9" id="KW-0276">Fatty acid metabolism</keyword>
<comment type="caution">
    <text evidence="13">The sequence shown here is derived from an EMBL/GenBank/DDBJ whole genome shotgun (WGS) entry which is preliminary data.</text>
</comment>
<dbReference type="InterPro" id="IPR010758">
    <property type="entry name" value="Trans-2-enoyl-CoA_reductase"/>
</dbReference>
<feature type="binding site" evidence="9">
    <location>
        <position position="223"/>
    </location>
    <ligand>
        <name>substrate</name>
    </ligand>
</feature>
<feature type="domain" description="Trans-2-enoyl-CoA reductase-like NAD(P)H binding" evidence="12">
    <location>
        <begin position="2"/>
        <end position="78"/>
    </location>
</feature>
<evidence type="ECO:0000313" key="13">
    <source>
        <dbReference type="EMBL" id="TCL41564.1"/>
    </source>
</evidence>
<keyword evidence="7 9" id="KW-0275">Fatty acid biosynthesis</keyword>
<evidence type="ECO:0000256" key="2">
    <source>
        <dbReference type="ARBA" id="ARBA00022516"/>
    </source>
</evidence>
<evidence type="ECO:0000256" key="5">
    <source>
        <dbReference type="ARBA" id="ARBA00023027"/>
    </source>
</evidence>
<evidence type="ECO:0000256" key="4">
    <source>
        <dbReference type="ARBA" id="ARBA00023002"/>
    </source>
</evidence>
<comment type="similarity">
    <text evidence="9">Belongs to the TER reductase family.</text>
</comment>
<dbReference type="Gene3D" id="3.40.50.720">
    <property type="entry name" value="NAD(P)-binding Rossmann-like Domain"/>
    <property type="match status" value="1"/>
</dbReference>
<feature type="domain" description="Enoyl reductase FAD binding" evidence="10">
    <location>
        <begin position="319"/>
        <end position="381"/>
    </location>
</feature>
<keyword evidence="2 9" id="KW-0444">Lipid biosynthesis</keyword>
<keyword evidence="14" id="KW-1185">Reference proteome</keyword>
<dbReference type="HAMAP" id="MF_01838">
    <property type="entry name" value="FabV_reductase"/>
    <property type="match status" value="1"/>
</dbReference>
<dbReference type="GO" id="GO:0051287">
    <property type="term" value="F:NAD binding"/>
    <property type="evidence" value="ECO:0007669"/>
    <property type="project" value="UniProtKB-UniRule"/>
</dbReference>
<dbReference type="EC" id="1.3.1.44" evidence="9"/>
<organism evidence="13 14">
    <name type="scientific">Harryflintia acetispora</name>
    <dbReference type="NCBI Taxonomy" id="1849041"/>
    <lineage>
        <taxon>Bacteria</taxon>
        <taxon>Bacillati</taxon>
        <taxon>Bacillota</taxon>
        <taxon>Clostridia</taxon>
        <taxon>Eubacteriales</taxon>
        <taxon>Oscillospiraceae</taxon>
        <taxon>Harryflintia</taxon>
    </lineage>
</organism>
<feature type="binding site" evidence="9">
    <location>
        <begin position="269"/>
        <end position="271"/>
    </location>
    <ligand>
        <name>NAD(+)</name>
        <dbReference type="ChEBI" id="CHEBI:57540"/>
    </ligand>
</feature>
<evidence type="ECO:0000256" key="1">
    <source>
        <dbReference type="ARBA" id="ARBA00011245"/>
    </source>
</evidence>
<feature type="binding site" evidence="9">
    <location>
        <position position="242"/>
    </location>
    <ligand>
        <name>NAD(+)</name>
        <dbReference type="ChEBI" id="CHEBI:57540"/>
    </ligand>
</feature>
<feature type="active site" description="Proton donor" evidence="9">
    <location>
        <position position="233"/>
    </location>
</feature>
<dbReference type="NCBIfam" id="NF043048">
    <property type="entry name" value="EnoyACPredFabV"/>
    <property type="match status" value="1"/>
</dbReference>
<dbReference type="EMBL" id="SLUK01000013">
    <property type="protein sequence ID" value="TCL41564.1"/>
    <property type="molecule type" value="Genomic_DNA"/>
</dbReference>
<evidence type="ECO:0000259" key="12">
    <source>
        <dbReference type="Pfam" id="PF12242"/>
    </source>
</evidence>
<comment type="subunit">
    <text evidence="1 9">Monomer.</text>
</comment>
<evidence type="ECO:0000256" key="9">
    <source>
        <dbReference type="HAMAP-Rule" id="MF_01838"/>
    </source>
</evidence>
<dbReference type="GO" id="GO:0050343">
    <property type="term" value="F:trans-2-enoyl-CoA reductase (NADH) activity"/>
    <property type="evidence" value="ECO:0007669"/>
    <property type="project" value="UniProtKB-UniRule"/>
</dbReference>
<dbReference type="NCBIfam" id="NF010177">
    <property type="entry name" value="PRK13656.1"/>
    <property type="match status" value="1"/>
</dbReference>
<evidence type="ECO:0000256" key="3">
    <source>
        <dbReference type="ARBA" id="ARBA00022832"/>
    </source>
</evidence>
<keyword evidence="6 9" id="KW-0443">Lipid metabolism</keyword>
<comment type="caution">
    <text evidence="9">Lacks conserved residue(s) required for the propagation of feature annotation.</text>
</comment>
<dbReference type="PANTHER" id="PTHR37480">
    <property type="entry name" value="ENOYL-[ACYL-CARRIER-PROTEIN] REDUCTASE [NADH]"/>
    <property type="match status" value="1"/>
</dbReference>
<name>A0A9X8UI82_9FIRM</name>
<feature type="domain" description="Trans-2-enoyl-CoA reductase catalytic" evidence="11">
    <location>
        <begin position="81"/>
        <end position="313"/>
    </location>
</feature>
<comment type="pathway">
    <text evidence="9">Lipid metabolism; fatty acid biosynthesis.</text>
</comment>
<dbReference type="InterPro" id="IPR024910">
    <property type="entry name" value="Enoyl-CoA_Rdtase_cat_dom"/>
</dbReference>